<dbReference type="InterPro" id="IPR008271">
    <property type="entry name" value="Ser/Thr_kinase_AS"/>
</dbReference>
<dbReference type="GO" id="GO:0005524">
    <property type="term" value="F:ATP binding"/>
    <property type="evidence" value="ECO:0007669"/>
    <property type="project" value="UniProtKB-UniRule"/>
</dbReference>
<comment type="subcellular location">
    <subcellularLocation>
        <location evidence="1">Membrane</location>
        <topology evidence="1">Single-pass type I membrane protein</topology>
    </subcellularLocation>
</comment>
<dbReference type="InterPro" id="IPR001245">
    <property type="entry name" value="Ser-Thr/Tyr_kinase_cat_dom"/>
</dbReference>
<evidence type="ECO:0000256" key="3">
    <source>
        <dbReference type="ARBA" id="ARBA00022679"/>
    </source>
</evidence>
<keyword evidence="4" id="KW-0812">Transmembrane</keyword>
<dbReference type="Pfam" id="PF07714">
    <property type="entry name" value="PK_Tyr_Ser-Thr"/>
    <property type="match status" value="1"/>
</dbReference>
<evidence type="ECO:0000313" key="14">
    <source>
        <dbReference type="EMBL" id="RLM79514.1"/>
    </source>
</evidence>
<protein>
    <submittedName>
        <fullName evidence="14">Wall-associated receptor kinase-like protein 9</fullName>
    </submittedName>
</protein>
<keyword evidence="8 11" id="KW-0067">ATP-binding</keyword>
<comment type="similarity">
    <text evidence="12">Belongs to the protein kinase superfamily.</text>
</comment>
<evidence type="ECO:0000256" key="5">
    <source>
        <dbReference type="ARBA" id="ARBA00022729"/>
    </source>
</evidence>
<dbReference type="Proteomes" id="UP000275267">
    <property type="component" value="Unassembled WGS sequence"/>
</dbReference>
<evidence type="ECO:0000256" key="7">
    <source>
        <dbReference type="ARBA" id="ARBA00022777"/>
    </source>
</evidence>
<evidence type="ECO:0000259" key="13">
    <source>
        <dbReference type="PROSITE" id="PS50011"/>
    </source>
</evidence>
<name>A0A3L6QFV6_PANMI</name>
<feature type="domain" description="Protein kinase" evidence="13">
    <location>
        <begin position="61"/>
        <end position="214"/>
    </location>
</feature>
<evidence type="ECO:0000256" key="10">
    <source>
        <dbReference type="ARBA" id="ARBA00023136"/>
    </source>
</evidence>
<keyword evidence="10" id="KW-0472">Membrane</keyword>
<dbReference type="OrthoDB" id="651308at2759"/>
<evidence type="ECO:0000256" key="2">
    <source>
        <dbReference type="ARBA" id="ARBA00022527"/>
    </source>
</evidence>
<evidence type="ECO:0000256" key="6">
    <source>
        <dbReference type="ARBA" id="ARBA00022741"/>
    </source>
</evidence>
<dbReference type="PROSITE" id="PS00107">
    <property type="entry name" value="PROTEIN_KINASE_ATP"/>
    <property type="match status" value="1"/>
</dbReference>
<organism evidence="14 15">
    <name type="scientific">Panicum miliaceum</name>
    <name type="common">Proso millet</name>
    <name type="synonym">Broomcorn millet</name>
    <dbReference type="NCBI Taxonomy" id="4540"/>
    <lineage>
        <taxon>Eukaryota</taxon>
        <taxon>Viridiplantae</taxon>
        <taxon>Streptophyta</taxon>
        <taxon>Embryophyta</taxon>
        <taxon>Tracheophyta</taxon>
        <taxon>Spermatophyta</taxon>
        <taxon>Magnoliopsida</taxon>
        <taxon>Liliopsida</taxon>
        <taxon>Poales</taxon>
        <taxon>Poaceae</taxon>
        <taxon>PACMAD clade</taxon>
        <taxon>Panicoideae</taxon>
        <taxon>Panicodae</taxon>
        <taxon>Paniceae</taxon>
        <taxon>Panicinae</taxon>
        <taxon>Panicum</taxon>
        <taxon>Panicum sect. Panicum</taxon>
    </lineage>
</organism>
<evidence type="ECO:0000256" key="8">
    <source>
        <dbReference type="ARBA" id="ARBA00022840"/>
    </source>
</evidence>
<dbReference type="FunFam" id="3.30.200.20:FF:000043">
    <property type="entry name" value="Wall-associated receptor kinase 2"/>
    <property type="match status" value="1"/>
</dbReference>
<feature type="binding site" evidence="11">
    <location>
        <position position="89"/>
    </location>
    <ligand>
        <name>ATP</name>
        <dbReference type="ChEBI" id="CHEBI:30616"/>
    </ligand>
</feature>
<dbReference type="PANTHER" id="PTHR27005:SF283">
    <property type="entry name" value="OS02G0633066 PROTEIN"/>
    <property type="match status" value="1"/>
</dbReference>
<evidence type="ECO:0000313" key="15">
    <source>
        <dbReference type="Proteomes" id="UP000275267"/>
    </source>
</evidence>
<dbReference type="InterPro" id="IPR000719">
    <property type="entry name" value="Prot_kinase_dom"/>
</dbReference>
<dbReference type="SMART" id="SM00220">
    <property type="entry name" value="S_TKc"/>
    <property type="match status" value="1"/>
</dbReference>
<keyword evidence="5" id="KW-0732">Signal</keyword>
<dbReference type="EMBL" id="PQIB02000012">
    <property type="protein sequence ID" value="RLM79514.1"/>
    <property type="molecule type" value="Genomic_DNA"/>
</dbReference>
<dbReference type="Gene3D" id="1.10.510.10">
    <property type="entry name" value="Transferase(Phosphotransferase) domain 1"/>
    <property type="match status" value="1"/>
</dbReference>
<evidence type="ECO:0000256" key="12">
    <source>
        <dbReference type="RuleBase" id="RU000304"/>
    </source>
</evidence>
<dbReference type="Gene3D" id="3.30.200.20">
    <property type="entry name" value="Phosphorylase Kinase, domain 1"/>
    <property type="match status" value="1"/>
</dbReference>
<keyword evidence="9" id="KW-1133">Transmembrane helix</keyword>
<dbReference type="SUPFAM" id="SSF56112">
    <property type="entry name" value="Protein kinase-like (PK-like)"/>
    <property type="match status" value="1"/>
</dbReference>
<dbReference type="GO" id="GO:0004674">
    <property type="term" value="F:protein serine/threonine kinase activity"/>
    <property type="evidence" value="ECO:0007669"/>
    <property type="project" value="UniProtKB-KW"/>
</dbReference>
<dbReference type="InterPro" id="IPR045274">
    <property type="entry name" value="WAK-like"/>
</dbReference>
<evidence type="ECO:0000256" key="11">
    <source>
        <dbReference type="PROSITE-ProRule" id="PRU10141"/>
    </source>
</evidence>
<dbReference type="AlphaFoldDB" id="A0A3L6QFV6"/>
<dbReference type="InterPro" id="IPR017441">
    <property type="entry name" value="Protein_kinase_ATP_BS"/>
</dbReference>
<evidence type="ECO:0000256" key="4">
    <source>
        <dbReference type="ARBA" id="ARBA00022692"/>
    </source>
</evidence>
<evidence type="ECO:0000256" key="9">
    <source>
        <dbReference type="ARBA" id="ARBA00022989"/>
    </source>
</evidence>
<accession>A0A3L6QFV6</accession>
<dbReference type="PANTHER" id="PTHR27005">
    <property type="entry name" value="WALL-ASSOCIATED RECEPTOR KINASE-LIKE 21"/>
    <property type="match status" value="1"/>
</dbReference>
<dbReference type="PROSITE" id="PS00108">
    <property type="entry name" value="PROTEIN_KINASE_ST"/>
    <property type="match status" value="1"/>
</dbReference>
<keyword evidence="6 11" id="KW-0547">Nucleotide-binding</keyword>
<keyword evidence="15" id="KW-1185">Reference proteome</keyword>
<keyword evidence="3" id="KW-0808">Transferase</keyword>
<dbReference type="InterPro" id="IPR011009">
    <property type="entry name" value="Kinase-like_dom_sf"/>
</dbReference>
<sequence>MALCAIVFVNKWKKGIQKKIRRAYFKKNQGLLLQQLILDENTTNKTKIFSLEELEKATNNFDITRVLGCGGHGTVYKGILSDQNVVAIKISKIVEQNEINQFINEVAILSQIIHRNVVKLFGCCLETEVPLLVYEFISNGTLYDLLHANVNAKCLLSWDDRIRIAVEAAGALAYLHSAATIPIYHRDVKSSNILLDATFTTKVSRLWGFKIHFT</sequence>
<proteinExistence type="inferred from homology"/>
<dbReference type="GO" id="GO:0005886">
    <property type="term" value="C:plasma membrane"/>
    <property type="evidence" value="ECO:0007669"/>
    <property type="project" value="TreeGrafter"/>
</dbReference>
<gene>
    <name evidence="14" type="ORF">C2845_PM12G20050</name>
</gene>
<dbReference type="PROSITE" id="PS50011">
    <property type="entry name" value="PROTEIN_KINASE_DOM"/>
    <property type="match status" value="1"/>
</dbReference>
<dbReference type="STRING" id="4540.A0A3L6QFV6"/>
<reference evidence="15" key="1">
    <citation type="journal article" date="2019" name="Nat. Commun.">
        <title>The genome of broomcorn millet.</title>
        <authorList>
            <person name="Zou C."/>
            <person name="Miki D."/>
            <person name="Li D."/>
            <person name="Tang Q."/>
            <person name="Xiao L."/>
            <person name="Rajput S."/>
            <person name="Deng P."/>
            <person name="Jia W."/>
            <person name="Huang R."/>
            <person name="Zhang M."/>
            <person name="Sun Y."/>
            <person name="Hu J."/>
            <person name="Fu X."/>
            <person name="Schnable P.S."/>
            <person name="Li F."/>
            <person name="Zhang H."/>
            <person name="Feng B."/>
            <person name="Zhu X."/>
            <person name="Liu R."/>
            <person name="Schnable J.C."/>
            <person name="Zhu J.-K."/>
            <person name="Zhang H."/>
        </authorList>
    </citation>
    <scope>NUCLEOTIDE SEQUENCE [LARGE SCALE GENOMIC DNA]</scope>
</reference>
<dbReference type="GO" id="GO:0007166">
    <property type="term" value="P:cell surface receptor signaling pathway"/>
    <property type="evidence" value="ECO:0007669"/>
    <property type="project" value="InterPro"/>
</dbReference>
<evidence type="ECO:0000256" key="1">
    <source>
        <dbReference type="ARBA" id="ARBA00004479"/>
    </source>
</evidence>
<keyword evidence="2 12" id="KW-0723">Serine/threonine-protein kinase</keyword>
<keyword evidence="7" id="KW-0418">Kinase</keyword>
<comment type="caution">
    <text evidence="14">The sequence shown here is derived from an EMBL/GenBank/DDBJ whole genome shotgun (WGS) entry which is preliminary data.</text>
</comment>